<reference evidence="2" key="1">
    <citation type="submission" date="2022-10" db="EMBL/GenBank/DDBJ databases">
        <title>Description of Fervidibacillus gen. nov. in the family Fervidibacillaceae fam. nov. with two species, Fervidibacillus albus sp. nov., and Fervidibacillus halotolerans sp. nov., isolated from tidal flat sediments.</title>
        <authorList>
            <person name="Kwon K.K."/>
            <person name="Yang S.-H."/>
        </authorList>
    </citation>
    <scope>NUCLEOTIDE SEQUENCE</scope>
    <source>
        <strain evidence="2">JCM 19140</strain>
    </source>
</reference>
<dbReference type="EMBL" id="JAOUSF010000002">
    <property type="protein sequence ID" value="MCU9612944.1"/>
    <property type="molecule type" value="Genomic_DNA"/>
</dbReference>
<evidence type="ECO:0000313" key="3">
    <source>
        <dbReference type="Proteomes" id="UP001209318"/>
    </source>
</evidence>
<feature type="compositionally biased region" description="Basic residues" evidence="1">
    <location>
        <begin position="26"/>
        <end position="37"/>
    </location>
</feature>
<organism evidence="2 3">
    <name type="scientific">Perspicuibacillus lycopersici</name>
    <dbReference type="NCBI Taxonomy" id="1325689"/>
    <lineage>
        <taxon>Bacteria</taxon>
        <taxon>Bacillati</taxon>
        <taxon>Bacillota</taxon>
        <taxon>Bacilli</taxon>
        <taxon>Bacillales</taxon>
        <taxon>Bacillaceae</taxon>
        <taxon>Perspicuibacillus</taxon>
    </lineage>
</organism>
<feature type="compositionally biased region" description="Basic and acidic residues" evidence="1">
    <location>
        <begin position="40"/>
        <end position="59"/>
    </location>
</feature>
<feature type="region of interest" description="Disordered" evidence="1">
    <location>
        <begin position="1"/>
        <end position="59"/>
    </location>
</feature>
<comment type="caution">
    <text evidence="2">The sequence shown here is derived from an EMBL/GenBank/DDBJ whole genome shotgun (WGS) entry which is preliminary data.</text>
</comment>
<keyword evidence="3" id="KW-1185">Reference proteome</keyword>
<dbReference type="AlphaFoldDB" id="A0AAE3IUA6"/>
<evidence type="ECO:0000313" key="2">
    <source>
        <dbReference type="EMBL" id="MCU9612944.1"/>
    </source>
</evidence>
<proteinExistence type="predicted"/>
<dbReference type="Proteomes" id="UP001209318">
    <property type="component" value="Unassembled WGS sequence"/>
</dbReference>
<protein>
    <submittedName>
        <fullName evidence="2">Uncharacterized protein</fullName>
    </submittedName>
</protein>
<gene>
    <name evidence="2" type="ORF">OEV98_05195</name>
</gene>
<dbReference type="RefSeq" id="WP_263072153.1">
    <property type="nucleotide sequence ID" value="NZ_JAOUSF010000002.1"/>
</dbReference>
<evidence type="ECO:0000256" key="1">
    <source>
        <dbReference type="SAM" id="MobiDB-lite"/>
    </source>
</evidence>
<sequence>MVQKSVREKVSKGKRARNRPEIHKREGIKRKASKKTIRNPLDRQYHKESETETDPKSVR</sequence>
<name>A0AAE3IUA6_9BACI</name>
<accession>A0AAE3IUA6</accession>
<feature type="compositionally biased region" description="Basic and acidic residues" evidence="1">
    <location>
        <begin position="1"/>
        <end position="11"/>
    </location>
</feature>